<keyword evidence="4" id="KW-0732">Signal</keyword>
<feature type="binding site" evidence="3">
    <location>
        <position position="130"/>
    </location>
    <ligand>
        <name>Mn(2+)</name>
        <dbReference type="ChEBI" id="CHEBI:29035"/>
        <label>2</label>
    </ligand>
</feature>
<sequence>MILLLCLALFVGTVSADPSPQIAERALAIEQQVIDWRHDFHRHPELGNREFRTAGIVAEHLKTLGYEVRTGVAHTGVVGVLRGGKSGPVIALRADMDALPVTEKTGLPYASTATAQWAGETVGVMHACGHDAHVAMLMGAATLFAELRDELPGTVVLIFQPAEEGVPPGETGGAYQMVQEGVLENPAPEAIIGLHVAPDPSGHITYTPGAALASSDPLTITVRGEGVHGASPWLGVDPIVAAAQIVMGLQTVVSRQTDLVTSPAVITIGSIHGGNRGNVIPDEVVMRGTIRTLDPEVRTQIHQHIRRTVSAIASSAGAEAEVHIDTEEGYPVTVNDDALTAEMVAVLKQRFGEDRVYTYPPVTGAEDFSFFAERIPGFYFYLGIAPPGLDKVPANHSPRFVIDDAAMRTGVAALVELAYAYLEKRSR</sequence>
<dbReference type="InterPro" id="IPR036264">
    <property type="entry name" value="Bact_exopeptidase_dim_dom"/>
</dbReference>
<dbReference type="NCBIfam" id="TIGR01891">
    <property type="entry name" value="amidohydrolases"/>
    <property type="match status" value="1"/>
</dbReference>
<proteinExistence type="inferred from homology"/>
<dbReference type="EMBL" id="VTUX01000001">
    <property type="protein sequence ID" value="KAA1194640.1"/>
    <property type="molecule type" value="Genomic_DNA"/>
</dbReference>
<dbReference type="Pfam" id="PF07687">
    <property type="entry name" value="M20_dimer"/>
    <property type="match status" value="1"/>
</dbReference>
<name>A0A5B0X5M2_9GAMM</name>
<dbReference type="PANTHER" id="PTHR11014:SF63">
    <property type="entry name" value="METALLOPEPTIDASE, PUTATIVE (AFU_ORTHOLOGUE AFUA_6G09600)-RELATED"/>
    <property type="match status" value="1"/>
</dbReference>
<accession>A0A5B0X5M2</accession>
<feature type="binding site" evidence="3">
    <location>
        <position position="128"/>
    </location>
    <ligand>
        <name>Mn(2+)</name>
        <dbReference type="ChEBI" id="CHEBI:29035"/>
        <label>2</label>
    </ligand>
</feature>
<keyword evidence="2 6" id="KW-0378">Hydrolase</keyword>
<dbReference type="PIRSF" id="PIRSF005962">
    <property type="entry name" value="Pept_M20D_amidohydro"/>
    <property type="match status" value="1"/>
</dbReference>
<dbReference type="Proteomes" id="UP000323708">
    <property type="component" value="Unassembled WGS sequence"/>
</dbReference>
<feature type="signal peptide" evidence="4">
    <location>
        <begin position="1"/>
        <end position="16"/>
    </location>
</feature>
<keyword evidence="3" id="KW-0479">Metal-binding</keyword>
<dbReference type="PANTHER" id="PTHR11014">
    <property type="entry name" value="PEPTIDASE M20 FAMILY MEMBER"/>
    <property type="match status" value="1"/>
</dbReference>
<dbReference type="InterPro" id="IPR017439">
    <property type="entry name" value="Amidohydrolase"/>
</dbReference>
<keyword evidence="3" id="KW-0464">Manganese</keyword>
<comment type="caution">
    <text evidence="6">The sequence shown here is derived from an EMBL/GenBank/DDBJ whole genome shotgun (WGS) entry which is preliminary data.</text>
</comment>
<dbReference type="InterPro" id="IPR002933">
    <property type="entry name" value="Peptidase_M20"/>
</dbReference>
<comment type="cofactor">
    <cofactor evidence="3">
        <name>Mn(2+)</name>
        <dbReference type="ChEBI" id="CHEBI:29035"/>
    </cofactor>
    <text evidence="3">The Mn(2+) ion enhances activity.</text>
</comment>
<dbReference type="Gene3D" id="3.40.630.10">
    <property type="entry name" value="Zn peptidases"/>
    <property type="match status" value="1"/>
</dbReference>
<dbReference type="SUPFAM" id="SSF53187">
    <property type="entry name" value="Zn-dependent exopeptidases"/>
    <property type="match status" value="1"/>
</dbReference>
<evidence type="ECO:0000256" key="3">
    <source>
        <dbReference type="PIRSR" id="PIRSR005962-1"/>
    </source>
</evidence>
<evidence type="ECO:0000256" key="4">
    <source>
        <dbReference type="SAM" id="SignalP"/>
    </source>
</evidence>
<feature type="binding site" evidence="3">
    <location>
        <position position="195"/>
    </location>
    <ligand>
        <name>Mn(2+)</name>
        <dbReference type="ChEBI" id="CHEBI:29035"/>
        <label>2</label>
    </ligand>
</feature>
<feature type="chain" id="PRO_5022972508" evidence="4">
    <location>
        <begin position="17"/>
        <end position="427"/>
    </location>
</feature>
<dbReference type="GO" id="GO:0016787">
    <property type="term" value="F:hydrolase activity"/>
    <property type="evidence" value="ECO:0007669"/>
    <property type="project" value="UniProtKB-KW"/>
</dbReference>
<reference evidence="6 7" key="1">
    <citation type="submission" date="2019-09" db="EMBL/GenBank/DDBJ databases">
        <authorList>
            <person name="Chen X.-Y."/>
        </authorList>
    </citation>
    <scope>NUCLEOTIDE SEQUENCE [LARGE SCALE GENOMIC DNA]</scope>
    <source>
        <strain evidence="6 7">NY5</strain>
    </source>
</reference>
<feature type="binding site" evidence="3">
    <location>
        <position position="396"/>
    </location>
    <ligand>
        <name>Mn(2+)</name>
        <dbReference type="ChEBI" id="CHEBI:29035"/>
        <label>2</label>
    </ligand>
</feature>
<dbReference type="Gene3D" id="3.30.70.360">
    <property type="match status" value="1"/>
</dbReference>
<dbReference type="InterPro" id="IPR011650">
    <property type="entry name" value="Peptidase_M20_dimer"/>
</dbReference>
<comment type="similarity">
    <text evidence="1">Belongs to the peptidase M20 family.</text>
</comment>
<dbReference type="GO" id="GO:0046872">
    <property type="term" value="F:metal ion binding"/>
    <property type="evidence" value="ECO:0007669"/>
    <property type="project" value="UniProtKB-KW"/>
</dbReference>
<evidence type="ECO:0000259" key="5">
    <source>
        <dbReference type="Pfam" id="PF07687"/>
    </source>
</evidence>
<protein>
    <submittedName>
        <fullName evidence="6">Amidohydrolase</fullName>
    </submittedName>
</protein>
<organism evidence="6 7">
    <name type="scientific">Pseudohalioglobus sediminis</name>
    <dbReference type="NCBI Taxonomy" id="2606449"/>
    <lineage>
        <taxon>Bacteria</taxon>
        <taxon>Pseudomonadati</taxon>
        <taxon>Pseudomonadota</taxon>
        <taxon>Gammaproteobacteria</taxon>
        <taxon>Cellvibrionales</taxon>
        <taxon>Halieaceae</taxon>
        <taxon>Pseudohalioglobus</taxon>
    </lineage>
</organism>
<dbReference type="RefSeq" id="WP_149610109.1">
    <property type="nucleotide sequence ID" value="NZ_VTUX01000001.1"/>
</dbReference>
<dbReference type="SUPFAM" id="SSF55031">
    <property type="entry name" value="Bacterial exopeptidase dimerisation domain"/>
    <property type="match status" value="1"/>
</dbReference>
<dbReference type="AlphaFoldDB" id="A0A5B0X5M2"/>
<dbReference type="FunFam" id="3.30.70.360:FF:000014">
    <property type="entry name" value="N-acyl-L-amino acid amidohydrolase"/>
    <property type="match status" value="1"/>
</dbReference>
<evidence type="ECO:0000313" key="7">
    <source>
        <dbReference type="Proteomes" id="UP000323708"/>
    </source>
</evidence>
<evidence type="ECO:0000256" key="1">
    <source>
        <dbReference type="ARBA" id="ARBA00006153"/>
    </source>
</evidence>
<evidence type="ECO:0000313" key="6">
    <source>
        <dbReference type="EMBL" id="KAA1194640.1"/>
    </source>
</evidence>
<gene>
    <name evidence="6" type="ORF">F0M18_02555</name>
</gene>
<feature type="domain" description="Peptidase M20 dimerisation" evidence="5">
    <location>
        <begin position="219"/>
        <end position="313"/>
    </location>
</feature>
<feature type="binding site" evidence="3">
    <location>
        <position position="164"/>
    </location>
    <ligand>
        <name>Mn(2+)</name>
        <dbReference type="ChEBI" id="CHEBI:29035"/>
        <label>2</label>
    </ligand>
</feature>
<keyword evidence="7" id="KW-1185">Reference proteome</keyword>
<dbReference type="Pfam" id="PF01546">
    <property type="entry name" value="Peptidase_M20"/>
    <property type="match status" value="1"/>
</dbReference>
<evidence type="ECO:0000256" key="2">
    <source>
        <dbReference type="ARBA" id="ARBA00022801"/>
    </source>
</evidence>